<proteinExistence type="predicted"/>
<evidence type="ECO:0000313" key="2">
    <source>
        <dbReference type="Proteomes" id="UP000230233"/>
    </source>
</evidence>
<gene>
    <name evidence="1" type="ORF">B9Z55_028224</name>
</gene>
<reference evidence="2" key="1">
    <citation type="submission" date="2017-10" db="EMBL/GenBank/DDBJ databases">
        <title>Rapid genome shrinkage in a self-fertile nematode reveals novel sperm competition proteins.</title>
        <authorList>
            <person name="Yin D."/>
            <person name="Schwarz E.M."/>
            <person name="Thomas C.G."/>
            <person name="Felde R.L."/>
            <person name="Korf I.F."/>
            <person name="Cutter A.D."/>
            <person name="Schartner C.M."/>
            <person name="Ralston E.J."/>
            <person name="Meyer B.J."/>
            <person name="Haag E.S."/>
        </authorList>
    </citation>
    <scope>NUCLEOTIDE SEQUENCE [LARGE SCALE GENOMIC DNA]</scope>
    <source>
        <strain evidence="2">JU1422</strain>
    </source>
</reference>
<name>A0A2G5SCR1_9PELO</name>
<protein>
    <submittedName>
        <fullName evidence="1">Uncharacterized protein</fullName>
    </submittedName>
</protein>
<accession>A0A2G5SCR1</accession>
<dbReference type="EMBL" id="PDUG01000019">
    <property type="protein sequence ID" value="PIC12703.1"/>
    <property type="molecule type" value="Genomic_DNA"/>
</dbReference>
<dbReference type="Proteomes" id="UP000230233">
    <property type="component" value="Unassembled WGS sequence"/>
</dbReference>
<evidence type="ECO:0000313" key="1">
    <source>
        <dbReference type="EMBL" id="PIC12703.1"/>
    </source>
</evidence>
<comment type="caution">
    <text evidence="1">The sequence shown here is derived from an EMBL/GenBank/DDBJ whole genome shotgun (WGS) entry which is preliminary data.</text>
</comment>
<dbReference type="AlphaFoldDB" id="A0A2G5SCR1"/>
<organism evidence="1 2">
    <name type="scientific">Caenorhabditis nigoni</name>
    <dbReference type="NCBI Taxonomy" id="1611254"/>
    <lineage>
        <taxon>Eukaryota</taxon>
        <taxon>Metazoa</taxon>
        <taxon>Ecdysozoa</taxon>
        <taxon>Nematoda</taxon>
        <taxon>Chromadorea</taxon>
        <taxon>Rhabditida</taxon>
        <taxon>Rhabditina</taxon>
        <taxon>Rhabditomorpha</taxon>
        <taxon>Rhabditoidea</taxon>
        <taxon>Rhabditidae</taxon>
        <taxon>Peloderinae</taxon>
        <taxon>Caenorhabditis</taxon>
    </lineage>
</organism>
<keyword evidence="2" id="KW-1185">Reference proteome</keyword>
<sequence>MRRISRKRWNSRNPPKITWNMETAEAEWELGTTNTTNHSNGTNSTADRLADKKTVQTFGNKCGEALPIHKMSPRK</sequence>